<gene>
    <name evidence="2" type="ORF">PsYK624_173090</name>
</gene>
<organism evidence="2 3">
    <name type="scientific">Phanerochaete sordida</name>
    <dbReference type="NCBI Taxonomy" id="48140"/>
    <lineage>
        <taxon>Eukaryota</taxon>
        <taxon>Fungi</taxon>
        <taxon>Dikarya</taxon>
        <taxon>Basidiomycota</taxon>
        <taxon>Agaricomycotina</taxon>
        <taxon>Agaricomycetes</taxon>
        <taxon>Polyporales</taxon>
        <taxon>Phanerochaetaceae</taxon>
        <taxon>Phanerochaete</taxon>
    </lineage>
</organism>
<protein>
    <submittedName>
        <fullName evidence="2">Uncharacterized protein</fullName>
    </submittedName>
</protein>
<dbReference type="EMBL" id="BPQB01000294">
    <property type="protein sequence ID" value="GJF01004.1"/>
    <property type="molecule type" value="Genomic_DNA"/>
</dbReference>
<evidence type="ECO:0000313" key="3">
    <source>
        <dbReference type="Proteomes" id="UP000703269"/>
    </source>
</evidence>
<feature type="compositionally biased region" description="Basic residues" evidence="1">
    <location>
        <begin position="26"/>
        <end position="35"/>
    </location>
</feature>
<feature type="compositionally biased region" description="Polar residues" evidence="1">
    <location>
        <begin position="72"/>
        <end position="82"/>
    </location>
</feature>
<evidence type="ECO:0000256" key="1">
    <source>
        <dbReference type="SAM" id="MobiDB-lite"/>
    </source>
</evidence>
<keyword evidence="3" id="KW-1185">Reference proteome</keyword>
<name>A0A9P3GTE8_9APHY</name>
<comment type="caution">
    <text evidence="2">The sequence shown here is derived from an EMBL/GenBank/DDBJ whole genome shotgun (WGS) entry which is preliminary data.</text>
</comment>
<dbReference type="Proteomes" id="UP000703269">
    <property type="component" value="Unassembled WGS sequence"/>
</dbReference>
<feature type="region of interest" description="Disordered" evidence="1">
    <location>
        <begin position="26"/>
        <end position="82"/>
    </location>
</feature>
<accession>A0A9P3GTE8</accession>
<reference evidence="2 3" key="1">
    <citation type="submission" date="2021-08" db="EMBL/GenBank/DDBJ databases">
        <title>Draft Genome Sequence of Phanerochaete sordida strain YK-624.</title>
        <authorList>
            <person name="Mori T."/>
            <person name="Dohra H."/>
            <person name="Suzuki T."/>
            <person name="Kawagishi H."/>
            <person name="Hirai H."/>
        </authorList>
    </citation>
    <scope>NUCLEOTIDE SEQUENCE [LARGE SCALE GENOMIC DNA]</scope>
    <source>
        <strain evidence="2 3">YK-624</strain>
    </source>
</reference>
<proteinExistence type="predicted"/>
<dbReference type="AlphaFoldDB" id="A0A9P3GTE8"/>
<evidence type="ECO:0000313" key="2">
    <source>
        <dbReference type="EMBL" id="GJF01004.1"/>
    </source>
</evidence>
<sequence>MYFPFSRARVCFISLSTVRRVRRVRPPAFLSRHHPSTPESDSHDAIDPLSPTNARLRPARARCRPCRGTSEPALTTSPVALP</sequence>